<feature type="chain" id="PRO_5028144560" description="ferroxidase" evidence="21">
    <location>
        <begin position="26"/>
        <end position="2028"/>
    </location>
</feature>
<keyword evidence="8" id="KW-0812">Transmembrane</keyword>
<evidence type="ECO:0000256" key="3">
    <source>
        <dbReference type="ARBA" id="ARBA00004613"/>
    </source>
</evidence>
<evidence type="ECO:0000256" key="6">
    <source>
        <dbReference type="ARBA" id="ARBA00022448"/>
    </source>
</evidence>
<dbReference type="OrthoDB" id="2121828at2759"/>
<dbReference type="InterPro" id="IPR000421">
    <property type="entry name" value="FA58C"/>
</dbReference>
<dbReference type="PANTHER" id="PTHR46806">
    <property type="entry name" value="F5/8 TYPE C DOMAIN-CONTAINING PROTEIN"/>
    <property type="match status" value="1"/>
</dbReference>
<evidence type="ECO:0000256" key="21">
    <source>
        <dbReference type="SAM" id="SignalP"/>
    </source>
</evidence>
<evidence type="ECO:0000256" key="4">
    <source>
        <dbReference type="ARBA" id="ARBA00010609"/>
    </source>
</evidence>
<dbReference type="FunFam" id="2.60.40.420:FF:000028">
    <property type="entry name" value="Ceruloplasmin"/>
    <property type="match status" value="2"/>
</dbReference>
<feature type="region of interest" description="Disordered" evidence="20">
    <location>
        <begin position="858"/>
        <end position="882"/>
    </location>
</feature>
<comment type="subcellular location">
    <subcellularLocation>
        <location evidence="2">Membrane</location>
        <topology evidence="2">Single-pass membrane protein</topology>
    </subcellularLocation>
    <subcellularLocation>
        <location evidence="3">Secreted</location>
    </subcellularLocation>
</comment>
<dbReference type="GO" id="GO:0005886">
    <property type="term" value="C:plasma membrane"/>
    <property type="evidence" value="ECO:0007669"/>
    <property type="project" value="TreeGrafter"/>
</dbReference>
<dbReference type="FunFam" id="2.60.120.260:FF:000002">
    <property type="entry name" value="Coagulation factor VIII"/>
    <property type="match status" value="2"/>
</dbReference>
<proteinExistence type="inferred from homology"/>
<evidence type="ECO:0000256" key="11">
    <source>
        <dbReference type="ARBA" id="ARBA00022737"/>
    </source>
</evidence>
<dbReference type="EC" id="1.16.3.1" evidence="5"/>
<dbReference type="PIRSF" id="PIRSF000354">
    <property type="entry name" value="Factors_V_VIII"/>
    <property type="match status" value="1"/>
</dbReference>
<feature type="compositionally biased region" description="Polar residues" evidence="20">
    <location>
        <begin position="1153"/>
        <end position="1172"/>
    </location>
</feature>
<keyword evidence="12" id="KW-0106">Calcium</keyword>
<feature type="compositionally biased region" description="Basic and acidic residues" evidence="20">
    <location>
        <begin position="949"/>
        <end position="958"/>
    </location>
</feature>
<comment type="similarity">
    <text evidence="4">Belongs to the multicopper oxidase family.</text>
</comment>
<feature type="disulfide bond" evidence="19">
    <location>
        <begin position="245"/>
        <end position="326"/>
    </location>
</feature>
<dbReference type="Proteomes" id="UP000515152">
    <property type="component" value="Chromosome 2"/>
</dbReference>
<evidence type="ECO:0000313" key="23">
    <source>
        <dbReference type="Proteomes" id="UP000515152"/>
    </source>
</evidence>
<feature type="region of interest" description="Disordered" evidence="20">
    <location>
        <begin position="793"/>
        <end position="826"/>
    </location>
</feature>
<dbReference type="InterPro" id="IPR033138">
    <property type="entry name" value="Cu_oxidase_CS"/>
</dbReference>
<evidence type="ECO:0000256" key="2">
    <source>
        <dbReference type="ARBA" id="ARBA00004167"/>
    </source>
</evidence>
<evidence type="ECO:0000256" key="18">
    <source>
        <dbReference type="ARBA" id="ARBA00023180"/>
    </source>
</evidence>
<feature type="domain" description="F5/8 type C" evidence="22">
    <location>
        <begin position="1870"/>
        <end position="2025"/>
    </location>
</feature>
<keyword evidence="23" id="KW-1185">Reference proteome</keyword>
<dbReference type="GO" id="GO:0004322">
    <property type="term" value="F:ferroxidase activity"/>
    <property type="evidence" value="ECO:0007669"/>
    <property type="project" value="UniProtKB-EC"/>
</dbReference>
<feature type="region of interest" description="Disordered" evidence="20">
    <location>
        <begin position="1277"/>
        <end position="1310"/>
    </location>
</feature>
<dbReference type="InterPro" id="IPR011707">
    <property type="entry name" value="Cu-oxidase-like_N"/>
</dbReference>
<comment type="cofactor">
    <cofactor evidence="1">
        <name>Cu cation</name>
        <dbReference type="ChEBI" id="CHEBI:23378"/>
    </cofactor>
</comment>
<organism evidence="23 24">
    <name type="scientific">Clupea harengus</name>
    <name type="common">Atlantic herring</name>
    <dbReference type="NCBI Taxonomy" id="7950"/>
    <lineage>
        <taxon>Eukaryota</taxon>
        <taxon>Metazoa</taxon>
        <taxon>Chordata</taxon>
        <taxon>Craniata</taxon>
        <taxon>Vertebrata</taxon>
        <taxon>Euteleostomi</taxon>
        <taxon>Actinopterygii</taxon>
        <taxon>Neopterygii</taxon>
        <taxon>Teleostei</taxon>
        <taxon>Clupei</taxon>
        <taxon>Clupeiformes</taxon>
        <taxon>Clupeoidei</taxon>
        <taxon>Clupeidae</taxon>
        <taxon>Clupea</taxon>
    </lineage>
</organism>
<dbReference type="GO" id="GO:0038023">
    <property type="term" value="F:signaling receptor activity"/>
    <property type="evidence" value="ECO:0007669"/>
    <property type="project" value="TreeGrafter"/>
</dbReference>
<keyword evidence="17 19" id="KW-1015">Disulfide bond</keyword>
<keyword evidence="6" id="KW-0813">Transport</keyword>
<dbReference type="Pfam" id="PF07731">
    <property type="entry name" value="Cu-oxidase_2"/>
    <property type="match status" value="1"/>
</dbReference>
<feature type="disulfide bond" evidence="19">
    <location>
        <begin position="597"/>
        <end position="678"/>
    </location>
</feature>
<dbReference type="PROSITE" id="PS50022">
    <property type="entry name" value="FA58C_3"/>
    <property type="match status" value="2"/>
</dbReference>
<feature type="disulfide bond" evidence="19">
    <location>
        <begin position="494"/>
        <end position="520"/>
    </location>
</feature>
<dbReference type="KEGG" id="char:105908999"/>
<dbReference type="InterPro" id="IPR024715">
    <property type="entry name" value="Factor_5/8-like"/>
</dbReference>
<dbReference type="Pfam" id="PF00754">
    <property type="entry name" value="F5_F8_type_C"/>
    <property type="match status" value="2"/>
</dbReference>
<evidence type="ECO:0000256" key="15">
    <source>
        <dbReference type="ARBA" id="ARBA00023065"/>
    </source>
</evidence>
<dbReference type="GO" id="GO:0005576">
    <property type="term" value="C:extracellular region"/>
    <property type="evidence" value="ECO:0007669"/>
    <property type="project" value="UniProtKB-SubCell"/>
</dbReference>
<dbReference type="RefSeq" id="XP_012693029.2">
    <property type="nucleotide sequence ID" value="XM_012837575.3"/>
</dbReference>
<evidence type="ECO:0000256" key="17">
    <source>
        <dbReference type="ARBA" id="ARBA00023157"/>
    </source>
</evidence>
<dbReference type="InterPro" id="IPR008972">
    <property type="entry name" value="Cupredoxin"/>
</dbReference>
<dbReference type="FunFam" id="2.60.40.420:FF:000002">
    <property type="entry name" value="Hephaestin like 1"/>
    <property type="match status" value="1"/>
</dbReference>
<reference evidence="24" key="1">
    <citation type="submission" date="2025-08" db="UniProtKB">
        <authorList>
            <consortium name="RefSeq"/>
        </authorList>
    </citation>
    <scope>IDENTIFICATION</scope>
</reference>
<dbReference type="Gene3D" id="2.60.40.420">
    <property type="entry name" value="Cupredoxins - blue copper proteins"/>
    <property type="match status" value="5"/>
</dbReference>
<dbReference type="InterPro" id="IPR050633">
    <property type="entry name" value="Neuropilin_MCO_CoagFactor"/>
</dbReference>
<feature type="disulfide bond" evidence="19">
    <location>
        <begin position="1533"/>
        <end position="1559"/>
    </location>
</feature>
<dbReference type="PROSITE" id="PS00079">
    <property type="entry name" value="MULTICOPPER_OXIDASE1"/>
    <property type="match status" value="2"/>
</dbReference>
<keyword evidence="10 21" id="KW-0732">Signal</keyword>
<dbReference type="PROSITE" id="PS01285">
    <property type="entry name" value="FA58C_1"/>
    <property type="match status" value="2"/>
</dbReference>
<keyword evidence="7" id="KW-0964">Secreted</keyword>
<feature type="disulfide bond" evidence="19">
    <location>
        <begin position="158"/>
        <end position="184"/>
    </location>
</feature>
<keyword evidence="11" id="KW-0677">Repeat</keyword>
<evidence type="ECO:0000256" key="9">
    <source>
        <dbReference type="ARBA" id="ARBA00022723"/>
    </source>
</evidence>
<feature type="signal peptide" evidence="21">
    <location>
        <begin position="1"/>
        <end position="25"/>
    </location>
</feature>
<dbReference type="CDD" id="cd00057">
    <property type="entry name" value="FA58C"/>
    <property type="match status" value="2"/>
</dbReference>
<evidence type="ECO:0000256" key="8">
    <source>
        <dbReference type="ARBA" id="ARBA00022692"/>
    </source>
</evidence>
<feature type="region of interest" description="Disordered" evidence="20">
    <location>
        <begin position="975"/>
        <end position="1002"/>
    </location>
</feature>
<keyword evidence="15" id="KW-0406">Ion transport</keyword>
<sequence>MRLCPLEGTSFAWLVLTLLSNAALAVERHYYIAAVNIDWDYSGQQRSGVIYKKAVYREYEDANFKKAKPHPPWLGLLGPTLRGQEGDVIVVTFRNMVDQPCNIHTHGVAYGKQSEGAFYFDNTSQKEKEDDIINSGGSHTYHWEVTSAVAPAADDPPCLTYTYFSHVDMVKDYNSGLIGTLLICKPGSLDDFGKQKHFHQESVLLFGVFDESFSWYSKGGPPSGERMKYTINGYTNGTVPGLNVCAYSSVSWHFLSMSSTPELFSIHFNGQVLTQDGHRVSSVGIISGTTTSASMTAVHTGRWLVSSHISKHLEAGMHGFLMVETCEGFSKPQRKLTIQQRRESQMWTYYIAAEEVIWDYTPNMPDYIDADFRSKYLKQGPDRIGKKYKKAVFTQYTDQTFTKRAENKQRKMELGILGPVIRAQIRDQIRIVFNNKATQPYSIYPHGLTIDKAGEGANYPQGGNQTHAVQPGETHTYVWNVIEEDEPLPSDPRCLTRMYHSAVNTPRDIASGLVGPLLICKSHSLNKRNVQLKADKEQHAMFAIFDENKSWYLDENIQEYCGDPPRVRKDAPDFYASNVMHTINGYMYESGQVLGFCFREIVTWHVSSIGEQNRIQTVTFYGHTFELNNREEDFLTLFPMTGETISMDMDSKGDWLLSSLNSHDTTKGMRVKFKDVECFRDYVYEYEDEDKEVYTVWKQEEYKSAPKEENDVTEEVVNPVTDIQTDYWAGLLDIRSHKESGNVSTTGMELVDLSQFDYVDDLPGKTSKKVRNGSDTEPITPSQAVMDVQGPVQGDPVSSVHTSVNATSNYTSSNDTSDSSDTQTNITAGSEYNESLSFVDPNMLLSNSSEVLDYTENGTRPSENVTAEGSVDSNKTNHSNTNMLLSNSSEVLDYTENGRRPSQNVTAERSVHSNKTDHSNTNMLLSNSSEVLDYTENGTQPSENVTAERSVHSNKTDHSNTNMLLSNSSEVLDYTENGRRPSQNVTAERSVHSNKTDHSNTNMLLSNSSEVLDYTENGTQPSENVTAEGSVDSNYVFTYSESSLESLTKSLNETDTEFVLLDGEAPTKISRGELEEEIVDPHMQGSLSLYNVTLTEPGDHDTTLAEGIADGTLSPEDTLMLNATDDTENGTASMTVIEEGDNETSLKVGVNMTHSSDNQINGLPQLNTSSSENRQHISSSNSESSDSISSERYGNDTQESDELNSSEEVVIYLGHNKNEGMRTNSLGPLKEHWGYEGKHTPTHMEIPEDITKYIPNETKPKKEPKKKVVHRRVRPFKGHAMRTRKKTEYKPQPKSSLSSRGFQPRGARPVSNEEDIVNNAIVIGLPRPEFNDYDLYAPLDDPQDKDTLSKEEYEYIEYKDPYSQPVLEEGMTLDETTQYFLKHVEKGTNVRQYFLSAEEVEWEYGGYGQRRSDMKSDGRPTSFTKVVYRGYLDPRFKTPDIRGEVDEHLGILGPVIRAEVGDTIMVVFRNLGSRPYSIHAKGVKYSKQMEGLSYVDGTPYWYQTDNAVQTNQTYTYMWKVSHKVGPKDGEPDCRTWAYYSGVNPERDIHSGLIGPLLICRSGTLGKKPLDTREFVLLFMTFDENKSWYYEKNYEMIQRRNKRTVMDPLFKENIKFPAINGIIYALKGLRMYTNQLANWHLLNMGEANDVHSIHFHGQTFLNHKGKLHRQGVFPLLPGGFATLQMWPSKPGLWLLESEVGLSQQRGMQTLFLVIDNDCGHPLGLVSGGVQDRQITASHTRGYWEPHLARLHNSGKYNAWSTDDTGSWIQVDFQRPVVISKVATQGAKEMFSSNYLVNYAISYSTDRRKWVFYKGDSDTVRKTFKGNEGAHEEKENIFYPPMIGRFVRLHPLQSYNKATVRMEYYGCELDGCSVPLGMKSGDIRDQQITASSTASNWYAGTWEAWLARVDRQGTVNAWQAKHNNRNQWLQIELSDVKKITGIITQGAKSMGTKMFVSAFTLQYSNDGIRWTKYTDDPDYEVKEFEGNTDNNDHKRNYIYPPIFTKFIRIVPSNWHKSITMRVELLGCDFE</sequence>
<evidence type="ECO:0000256" key="20">
    <source>
        <dbReference type="SAM" id="MobiDB-lite"/>
    </source>
</evidence>
<feature type="compositionally biased region" description="Low complexity" evidence="20">
    <location>
        <begin position="1177"/>
        <end position="1191"/>
    </location>
</feature>
<feature type="region of interest" description="Disordered" evidence="20">
    <location>
        <begin position="940"/>
        <end position="962"/>
    </location>
</feature>
<evidence type="ECO:0000256" key="10">
    <source>
        <dbReference type="ARBA" id="ARBA00022729"/>
    </source>
</evidence>
<keyword evidence="14" id="KW-0560">Oxidoreductase</keyword>
<dbReference type="GO" id="GO:0006811">
    <property type="term" value="P:monoatomic ion transport"/>
    <property type="evidence" value="ECO:0007669"/>
    <property type="project" value="UniProtKB-KW"/>
</dbReference>
<protein>
    <recommendedName>
        <fullName evidence="5">ferroxidase</fullName>
        <ecNumber evidence="5">1.16.3.1</ecNumber>
    </recommendedName>
</protein>
<evidence type="ECO:0000256" key="5">
    <source>
        <dbReference type="ARBA" id="ARBA00013107"/>
    </source>
</evidence>
<gene>
    <name evidence="24" type="primary">f5</name>
</gene>
<evidence type="ECO:0000313" key="24">
    <source>
        <dbReference type="RefSeq" id="XP_012693029.2"/>
    </source>
</evidence>
<accession>A0A6P3W9H1</accession>
<dbReference type="PANTHER" id="PTHR46806:SF10">
    <property type="entry name" value="COAGULATION FACTOR V"/>
    <property type="match status" value="1"/>
</dbReference>
<keyword evidence="9" id="KW-0479">Metal-binding</keyword>
<feature type="region of interest" description="Disordered" evidence="20">
    <location>
        <begin position="1153"/>
        <end position="1205"/>
    </location>
</feature>
<evidence type="ECO:0000256" key="16">
    <source>
        <dbReference type="ARBA" id="ARBA00023136"/>
    </source>
</evidence>
<name>A0A6P3W9H1_CLUHA</name>
<keyword evidence="18" id="KW-0325">Glycoprotein</keyword>
<dbReference type="PROSITE" id="PS01286">
    <property type="entry name" value="FA58C_2"/>
    <property type="match status" value="1"/>
</dbReference>
<feature type="domain" description="F5/8 type C" evidence="22">
    <location>
        <begin position="1717"/>
        <end position="1865"/>
    </location>
</feature>
<dbReference type="CTD" id="2153"/>
<feature type="compositionally biased region" description="Low complexity" evidence="20">
    <location>
        <begin position="807"/>
        <end position="826"/>
    </location>
</feature>
<dbReference type="InterPro" id="IPR011706">
    <property type="entry name" value="Cu-oxidase_C"/>
</dbReference>
<dbReference type="GeneID" id="105908999"/>
<evidence type="ECO:0000256" key="14">
    <source>
        <dbReference type="ARBA" id="ARBA00023002"/>
    </source>
</evidence>
<dbReference type="SUPFAM" id="SSF49503">
    <property type="entry name" value="Cupredoxins"/>
    <property type="match status" value="6"/>
</dbReference>
<keyword evidence="13" id="KW-1133">Transmembrane helix</keyword>
<feature type="compositionally biased region" description="Basic and acidic residues" evidence="20">
    <location>
        <begin position="989"/>
        <end position="998"/>
    </location>
</feature>
<feature type="region of interest" description="Disordered" evidence="20">
    <location>
        <begin position="897"/>
        <end position="922"/>
    </location>
</feature>
<evidence type="ECO:0000256" key="7">
    <source>
        <dbReference type="ARBA" id="ARBA00022525"/>
    </source>
</evidence>
<evidence type="ECO:0000259" key="22">
    <source>
        <dbReference type="PROSITE" id="PS50022"/>
    </source>
</evidence>
<dbReference type="GO" id="GO:0005507">
    <property type="term" value="F:copper ion binding"/>
    <property type="evidence" value="ECO:0007669"/>
    <property type="project" value="InterPro"/>
</dbReference>
<dbReference type="Gene3D" id="2.60.120.260">
    <property type="entry name" value="Galactose-binding domain-like"/>
    <property type="match status" value="2"/>
</dbReference>
<feature type="compositionally biased region" description="Basic and acidic residues" evidence="20">
    <location>
        <begin position="909"/>
        <end position="918"/>
    </location>
</feature>
<dbReference type="Pfam" id="PF07732">
    <property type="entry name" value="Cu-oxidase_3"/>
    <property type="match status" value="3"/>
</dbReference>
<dbReference type="SUPFAM" id="SSF49785">
    <property type="entry name" value="Galactose-binding domain-like"/>
    <property type="match status" value="2"/>
</dbReference>
<evidence type="ECO:0000256" key="13">
    <source>
        <dbReference type="ARBA" id="ARBA00022989"/>
    </source>
</evidence>
<dbReference type="SMART" id="SM00231">
    <property type="entry name" value="FA58C"/>
    <property type="match status" value="2"/>
</dbReference>
<evidence type="ECO:0000256" key="19">
    <source>
        <dbReference type="PIRSR" id="PIRSR000354-1"/>
    </source>
</evidence>
<feature type="disulfide bond" evidence="19">
    <location>
        <begin position="1717"/>
        <end position="1865"/>
    </location>
</feature>
<evidence type="ECO:0000256" key="12">
    <source>
        <dbReference type="ARBA" id="ARBA00022837"/>
    </source>
</evidence>
<keyword evidence="16" id="KW-0472">Membrane</keyword>
<evidence type="ECO:0000256" key="1">
    <source>
        <dbReference type="ARBA" id="ARBA00001935"/>
    </source>
</evidence>
<dbReference type="InterPro" id="IPR008979">
    <property type="entry name" value="Galactose-bd-like_sf"/>
</dbReference>